<evidence type="ECO:0000256" key="2">
    <source>
        <dbReference type="ARBA" id="ARBA00022692"/>
    </source>
</evidence>
<accession>A0A820N4E6</accession>
<dbReference type="EMBL" id="CAJOBB010022199">
    <property type="protein sequence ID" value="CAF4382646.1"/>
    <property type="molecule type" value="Genomic_DNA"/>
</dbReference>
<comment type="subcellular location">
    <subcellularLocation>
        <location evidence="1">Membrane</location>
        <topology evidence="1">Multi-pass membrane protein</topology>
    </subcellularLocation>
</comment>
<evidence type="ECO:0000256" key="5">
    <source>
        <dbReference type="SAM" id="Phobius"/>
    </source>
</evidence>
<evidence type="ECO:0000259" key="6">
    <source>
        <dbReference type="Pfam" id="PF08016"/>
    </source>
</evidence>
<feature type="domain" description="Polycystin cation channel PKD1/PKD2" evidence="6">
    <location>
        <begin position="3"/>
        <end position="77"/>
    </location>
</feature>
<name>A0A820N4E6_9BILA</name>
<feature type="non-terminal residue" evidence="7">
    <location>
        <position position="83"/>
    </location>
</feature>
<reference evidence="7" key="1">
    <citation type="submission" date="2021-02" db="EMBL/GenBank/DDBJ databases">
        <authorList>
            <person name="Nowell W R."/>
        </authorList>
    </citation>
    <scope>NUCLEOTIDE SEQUENCE</scope>
</reference>
<keyword evidence="2 5" id="KW-0812">Transmembrane</keyword>
<evidence type="ECO:0000313" key="7">
    <source>
        <dbReference type="EMBL" id="CAF4382646.1"/>
    </source>
</evidence>
<feature type="transmembrane region" description="Helical" evidence="5">
    <location>
        <begin position="41"/>
        <end position="60"/>
    </location>
</feature>
<comment type="caution">
    <text evidence="7">The sequence shown here is derived from an EMBL/GenBank/DDBJ whole genome shotgun (WGS) entry which is preliminary data.</text>
</comment>
<gene>
    <name evidence="7" type="ORF">KXQ929_LOCUS50001</name>
</gene>
<sequence length="83" mass="9838">FGSLSQLICTILYLFIIIYFMVIEIKLLFKLRLKYFRQFWSVIQIGIISCSWASAAVYIWRISEASHISKLFEETNGYVYINL</sequence>
<organism evidence="7 8">
    <name type="scientific">Adineta steineri</name>
    <dbReference type="NCBI Taxonomy" id="433720"/>
    <lineage>
        <taxon>Eukaryota</taxon>
        <taxon>Metazoa</taxon>
        <taxon>Spiralia</taxon>
        <taxon>Gnathifera</taxon>
        <taxon>Rotifera</taxon>
        <taxon>Eurotatoria</taxon>
        <taxon>Bdelloidea</taxon>
        <taxon>Adinetida</taxon>
        <taxon>Adinetidae</taxon>
        <taxon>Adineta</taxon>
    </lineage>
</organism>
<dbReference type="Proteomes" id="UP000663868">
    <property type="component" value="Unassembled WGS sequence"/>
</dbReference>
<keyword evidence="3 5" id="KW-1133">Transmembrane helix</keyword>
<evidence type="ECO:0000313" key="8">
    <source>
        <dbReference type="Proteomes" id="UP000663868"/>
    </source>
</evidence>
<feature type="non-terminal residue" evidence="7">
    <location>
        <position position="1"/>
    </location>
</feature>
<proteinExistence type="predicted"/>
<dbReference type="AlphaFoldDB" id="A0A820N4E6"/>
<dbReference type="GO" id="GO:0016020">
    <property type="term" value="C:membrane"/>
    <property type="evidence" value="ECO:0007669"/>
    <property type="project" value="UniProtKB-SubCell"/>
</dbReference>
<protein>
    <recommendedName>
        <fullName evidence="6">Polycystin cation channel PKD1/PKD2 domain-containing protein</fullName>
    </recommendedName>
</protein>
<evidence type="ECO:0000256" key="4">
    <source>
        <dbReference type="ARBA" id="ARBA00023136"/>
    </source>
</evidence>
<evidence type="ECO:0000256" key="1">
    <source>
        <dbReference type="ARBA" id="ARBA00004141"/>
    </source>
</evidence>
<dbReference type="Pfam" id="PF08016">
    <property type="entry name" value="PKD_channel"/>
    <property type="match status" value="1"/>
</dbReference>
<feature type="transmembrane region" description="Helical" evidence="5">
    <location>
        <begin position="7"/>
        <end position="29"/>
    </location>
</feature>
<keyword evidence="4 5" id="KW-0472">Membrane</keyword>
<dbReference type="InterPro" id="IPR013122">
    <property type="entry name" value="PKD1_2_channel"/>
</dbReference>
<evidence type="ECO:0000256" key="3">
    <source>
        <dbReference type="ARBA" id="ARBA00022989"/>
    </source>
</evidence>